<reference evidence="8 9" key="1">
    <citation type="submission" date="2019-04" db="EMBL/GenBank/DDBJ databases">
        <title>Reference strain of H23.</title>
        <authorList>
            <person name="Luo X."/>
        </authorList>
    </citation>
    <scope>NUCLEOTIDE SEQUENCE [LARGE SCALE GENOMIC DNA]</scope>
    <source>
        <strain evidence="8 9">H23</strain>
    </source>
</reference>
<dbReference type="SUPFAM" id="SSF52218">
    <property type="entry name" value="Flavoproteins"/>
    <property type="match status" value="1"/>
</dbReference>
<keyword evidence="5" id="KW-0472">Membrane</keyword>
<keyword evidence="3" id="KW-0813">Transport</keyword>
<evidence type="ECO:0000259" key="6">
    <source>
        <dbReference type="PROSITE" id="PS50902"/>
    </source>
</evidence>
<sequence>MNAAGIRASRPSAALIGNVALLAALCVVAGVFFGLHDGDWFEVAPLRGRWLAASAVSLAYFGFAGWIFWRTRPKADEASAETASEASLLLAYASQTGFAQDLAERSATSLRAAGVHVRLRDLGKLDAATLASADRALFVVSTTGEGDAPDPALAFVRDVLGRPLALETLRYGLLALGDREYEHFCGFGHALDEWLRHGGAKPLFDLIEVDNGDEGALRHWQHHLSLLAGQPDLPDWTAPSYQAWRLAERRELNPGSAGAAAYHVAFAPPAGEKPDWRAGDIAEIGPRNSPAAVRALLDALSLDPEADIELGGKRERLRDIAARSHLPAPEDAAGMDAQALAARLQPLPHREYSIASLPDDGALHVLLRRMLRPDGSPGIGSGWLCDYAALGGEIALRIRSNPNFHPPHPDRPLILIGNGTGIAGLRAHLKARVAAGARRNWLLFGERNADRDFFYADEIRRWRETGFIERLDLAFSRDGGDVRYVQDALSAAVDDLRAWIAQGASVYVCGSLHGMAPGVDAVLRQALGEEAVDALRIEGRYRRDVY</sequence>
<dbReference type="PROSITE" id="PS51384">
    <property type="entry name" value="FAD_FR"/>
    <property type="match status" value="1"/>
</dbReference>
<dbReference type="SUPFAM" id="SSF52343">
    <property type="entry name" value="Ferredoxin reductase-like, C-terminal NADP-linked domain"/>
    <property type="match status" value="1"/>
</dbReference>
<dbReference type="Proteomes" id="UP000308707">
    <property type="component" value="Unassembled WGS sequence"/>
</dbReference>
<feature type="domain" description="Flavodoxin-like" evidence="6">
    <location>
        <begin position="88"/>
        <end position="225"/>
    </location>
</feature>
<dbReference type="InterPro" id="IPR001709">
    <property type="entry name" value="Flavoprot_Pyr_Nucl_cyt_Rdtase"/>
</dbReference>
<dbReference type="Gene3D" id="1.20.990.10">
    <property type="entry name" value="NADPH-cytochrome p450 Reductase, Chain A, domain 3"/>
    <property type="match status" value="1"/>
</dbReference>
<evidence type="ECO:0000313" key="8">
    <source>
        <dbReference type="EMBL" id="TKR30928.1"/>
    </source>
</evidence>
<keyword evidence="2" id="KW-0288">FMN</keyword>
<keyword evidence="9" id="KW-1185">Reference proteome</keyword>
<dbReference type="Gene3D" id="2.40.30.10">
    <property type="entry name" value="Translation factors"/>
    <property type="match status" value="1"/>
</dbReference>
<dbReference type="Pfam" id="PF00258">
    <property type="entry name" value="Flavodoxin_1"/>
    <property type="match status" value="1"/>
</dbReference>
<dbReference type="InterPro" id="IPR008254">
    <property type="entry name" value="Flavodoxin/NO_synth"/>
</dbReference>
<dbReference type="CDD" id="cd06200">
    <property type="entry name" value="SiR_like1"/>
    <property type="match status" value="1"/>
</dbReference>
<evidence type="ECO:0000256" key="1">
    <source>
        <dbReference type="ARBA" id="ARBA00022630"/>
    </source>
</evidence>
<dbReference type="SUPFAM" id="SSF63380">
    <property type="entry name" value="Riboflavin synthase domain-like"/>
    <property type="match status" value="1"/>
</dbReference>
<dbReference type="PRINTS" id="PR00371">
    <property type="entry name" value="FPNCR"/>
</dbReference>
<dbReference type="Pfam" id="PF00175">
    <property type="entry name" value="NAD_binding_1"/>
    <property type="match status" value="1"/>
</dbReference>
<dbReference type="EC" id="1.6.2.4" evidence="4"/>
<dbReference type="PANTHER" id="PTHR19384:SF17">
    <property type="entry name" value="NADPH--CYTOCHROME P450 REDUCTASE"/>
    <property type="match status" value="1"/>
</dbReference>
<evidence type="ECO:0000256" key="4">
    <source>
        <dbReference type="ARBA" id="ARBA00023797"/>
    </source>
</evidence>
<dbReference type="GO" id="GO:0010181">
    <property type="term" value="F:FMN binding"/>
    <property type="evidence" value="ECO:0007669"/>
    <property type="project" value="InterPro"/>
</dbReference>
<dbReference type="InterPro" id="IPR029039">
    <property type="entry name" value="Flavoprotein-like_sf"/>
</dbReference>
<keyword evidence="1" id="KW-0285">Flavoprotein</keyword>
<dbReference type="EMBL" id="SZUA01000002">
    <property type="protein sequence ID" value="TKR30928.1"/>
    <property type="molecule type" value="Genomic_DNA"/>
</dbReference>
<dbReference type="InterPro" id="IPR039261">
    <property type="entry name" value="FNR_nucleotide-bd"/>
</dbReference>
<feature type="domain" description="FAD-binding FR-type" evidence="7">
    <location>
        <begin position="239"/>
        <end position="407"/>
    </location>
</feature>
<dbReference type="PROSITE" id="PS50902">
    <property type="entry name" value="FLAVODOXIN_LIKE"/>
    <property type="match status" value="1"/>
</dbReference>
<dbReference type="InterPro" id="IPR023173">
    <property type="entry name" value="NADPH_Cyt_P450_Rdtase_alpha"/>
</dbReference>
<dbReference type="OrthoDB" id="9816402at2"/>
<dbReference type="GO" id="GO:0050660">
    <property type="term" value="F:flavin adenine dinucleotide binding"/>
    <property type="evidence" value="ECO:0007669"/>
    <property type="project" value="TreeGrafter"/>
</dbReference>
<feature type="transmembrane region" description="Helical" evidence="5">
    <location>
        <begin position="12"/>
        <end position="35"/>
    </location>
</feature>
<evidence type="ECO:0000256" key="3">
    <source>
        <dbReference type="ARBA" id="ARBA00022982"/>
    </source>
</evidence>
<keyword evidence="5" id="KW-0812">Transmembrane</keyword>
<comment type="caution">
    <text evidence="8">The sequence shown here is derived from an EMBL/GenBank/DDBJ whole genome shotgun (WGS) entry which is preliminary data.</text>
</comment>
<evidence type="ECO:0000313" key="9">
    <source>
        <dbReference type="Proteomes" id="UP000308707"/>
    </source>
</evidence>
<dbReference type="AlphaFoldDB" id="A0A4U5JR20"/>
<dbReference type="PANTHER" id="PTHR19384">
    <property type="entry name" value="NITRIC OXIDE SYNTHASE-RELATED"/>
    <property type="match status" value="1"/>
</dbReference>
<proteinExistence type="predicted"/>
<dbReference type="InterPro" id="IPR017927">
    <property type="entry name" value="FAD-bd_FR_type"/>
</dbReference>
<dbReference type="InterPro" id="IPR017938">
    <property type="entry name" value="Riboflavin_synthase-like_b-brl"/>
</dbReference>
<protein>
    <recommendedName>
        <fullName evidence="4">NADPH--hemoprotein reductase</fullName>
        <ecNumber evidence="4">1.6.2.4</ecNumber>
    </recommendedName>
</protein>
<keyword evidence="3" id="KW-0249">Electron transport</keyword>
<dbReference type="InterPro" id="IPR001433">
    <property type="entry name" value="OxRdtase_FAD/NAD-bd"/>
</dbReference>
<dbReference type="PRINTS" id="PR00369">
    <property type="entry name" value="FLAVODOXIN"/>
</dbReference>
<accession>A0A4U5JR20</accession>
<dbReference type="InterPro" id="IPR001094">
    <property type="entry name" value="Flavdoxin-like"/>
</dbReference>
<gene>
    <name evidence="8" type="ORF">FCE95_12615</name>
</gene>
<keyword evidence="5" id="KW-1133">Transmembrane helix</keyword>
<evidence type="ECO:0000256" key="5">
    <source>
        <dbReference type="SAM" id="Phobius"/>
    </source>
</evidence>
<evidence type="ECO:0000256" key="2">
    <source>
        <dbReference type="ARBA" id="ARBA00022643"/>
    </source>
</evidence>
<dbReference type="Gene3D" id="3.40.50.360">
    <property type="match status" value="1"/>
</dbReference>
<dbReference type="RefSeq" id="WP_137267359.1">
    <property type="nucleotide sequence ID" value="NZ_SZUA01000002.1"/>
</dbReference>
<feature type="transmembrane region" description="Helical" evidence="5">
    <location>
        <begin position="50"/>
        <end position="69"/>
    </location>
</feature>
<organism evidence="8 9">
    <name type="scientific">Luteimonas gilva</name>
    <dbReference type="NCBI Taxonomy" id="2572684"/>
    <lineage>
        <taxon>Bacteria</taxon>
        <taxon>Pseudomonadati</taxon>
        <taxon>Pseudomonadota</taxon>
        <taxon>Gammaproteobacteria</taxon>
        <taxon>Lysobacterales</taxon>
        <taxon>Lysobacteraceae</taxon>
        <taxon>Luteimonas</taxon>
    </lineage>
</organism>
<dbReference type="Gene3D" id="3.40.50.80">
    <property type="entry name" value="Nucleotide-binding domain of ferredoxin-NADP reductase (FNR) module"/>
    <property type="match status" value="1"/>
</dbReference>
<name>A0A4U5JR20_9GAMM</name>
<dbReference type="GO" id="GO:0005829">
    <property type="term" value="C:cytosol"/>
    <property type="evidence" value="ECO:0007669"/>
    <property type="project" value="TreeGrafter"/>
</dbReference>
<dbReference type="GO" id="GO:0003958">
    <property type="term" value="F:NADPH-hemoprotein reductase activity"/>
    <property type="evidence" value="ECO:0007669"/>
    <property type="project" value="UniProtKB-EC"/>
</dbReference>
<evidence type="ECO:0000259" key="7">
    <source>
        <dbReference type="PROSITE" id="PS51384"/>
    </source>
</evidence>